<protein>
    <submittedName>
        <fullName evidence="2">Uncharacterized protein</fullName>
    </submittedName>
</protein>
<accession>A0A4Z2H1H6</accession>
<evidence type="ECO:0000313" key="3">
    <source>
        <dbReference type="Proteomes" id="UP000314294"/>
    </source>
</evidence>
<evidence type="ECO:0000256" key="1">
    <source>
        <dbReference type="SAM" id="MobiDB-lite"/>
    </source>
</evidence>
<keyword evidence="3" id="KW-1185">Reference proteome</keyword>
<gene>
    <name evidence="2" type="ORF">EYF80_030558</name>
</gene>
<name>A0A4Z2H1H6_9TELE</name>
<feature type="compositionally biased region" description="Basic and acidic residues" evidence="1">
    <location>
        <begin position="31"/>
        <end position="46"/>
    </location>
</feature>
<reference evidence="2 3" key="1">
    <citation type="submission" date="2019-03" db="EMBL/GenBank/DDBJ databases">
        <title>First draft genome of Liparis tanakae, snailfish: a comprehensive survey of snailfish specific genes.</title>
        <authorList>
            <person name="Kim W."/>
            <person name="Song I."/>
            <person name="Jeong J.-H."/>
            <person name="Kim D."/>
            <person name="Kim S."/>
            <person name="Ryu S."/>
            <person name="Song J.Y."/>
            <person name="Lee S.K."/>
        </authorList>
    </citation>
    <scope>NUCLEOTIDE SEQUENCE [LARGE SCALE GENOMIC DNA]</scope>
    <source>
        <tissue evidence="2">Muscle</tissue>
    </source>
</reference>
<comment type="caution">
    <text evidence="2">The sequence shown here is derived from an EMBL/GenBank/DDBJ whole genome shotgun (WGS) entry which is preliminary data.</text>
</comment>
<organism evidence="2 3">
    <name type="scientific">Liparis tanakae</name>
    <name type="common">Tanaka's snailfish</name>
    <dbReference type="NCBI Taxonomy" id="230148"/>
    <lineage>
        <taxon>Eukaryota</taxon>
        <taxon>Metazoa</taxon>
        <taxon>Chordata</taxon>
        <taxon>Craniata</taxon>
        <taxon>Vertebrata</taxon>
        <taxon>Euteleostomi</taxon>
        <taxon>Actinopterygii</taxon>
        <taxon>Neopterygii</taxon>
        <taxon>Teleostei</taxon>
        <taxon>Neoteleostei</taxon>
        <taxon>Acanthomorphata</taxon>
        <taxon>Eupercaria</taxon>
        <taxon>Perciformes</taxon>
        <taxon>Cottioidei</taxon>
        <taxon>Cottales</taxon>
        <taxon>Liparidae</taxon>
        <taxon>Liparis</taxon>
    </lineage>
</organism>
<proteinExistence type="predicted"/>
<dbReference type="Proteomes" id="UP000314294">
    <property type="component" value="Unassembled WGS sequence"/>
</dbReference>
<feature type="compositionally biased region" description="Acidic residues" evidence="1">
    <location>
        <begin position="13"/>
        <end position="23"/>
    </location>
</feature>
<evidence type="ECO:0000313" key="2">
    <source>
        <dbReference type="EMBL" id="TNN59185.1"/>
    </source>
</evidence>
<feature type="region of interest" description="Disordered" evidence="1">
    <location>
        <begin position="1"/>
        <end position="48"/>
    </location>
</feature>
<dbReference type="EMBL" id="SRLO01000361">
    <property type="protein sequence ID" value="TNN59185.1"/>
    <property type="molecule type" value="Genomic_DNA"/>
</dbReference>
<sequence length="113" mass="12463">MFISEELGISDELKDEEEVEPEEGGGGGRNLRREEGGGGGGERKEQEEELVLGVTVTTPSVSFKERRADLMRGECVDGFDDHAALGAEREAEMMPRCESAVPDRDFKQNPMFL</sequence>
<dbReference type="AlphaFoldDB" id="A0A4Z2H1H6"/>